<reference evidence="3 4" key="1">
    <citation type="submission" date="2015-06" db="EMBL/GenBank/DDBJ databases">
        <title>Genome sequence of the organohalide-respiring Dehalogenimonas alkenigignens type strain (IP3-3T).</title>
        <authorList>
            <person name="Key T.A."/>
            <person name="Richmond D.P."/>
            <person name="Bowman K.S."/>
            <person name="Cho Y.-J."/>
            <person name="Chun J."/>
            <person name="da Costa M.S."/>
            <person name="Rainey F.A."/>
            <person name="Moe W.M."/>
        </authorList>
    </citation>
    <scope>NUCLEOTIDE SEQUENCE [LARGE SCALE GENOMIC DNA]</scope>
    <source>
        <strain evidence="3 4">IP3-3</strain>
    </source>
</reference>
<evidence type="ECO:0000313" key="4">
    <source>
        <dbReference type="Proteomes" id="UP000053947"/>
    </source>
</evidence>
<dbReference type="SMART" id="SM00834">
    <property type="entry name" value="CxxC_CXXC_SSSS"/>
    <property type="match status" value="1"/>
</dbReference>
<feature type="region of interest" description="Disordered" evidence="1">
    <location>
        <begin position="49"/>
        <end position="72"/>
    </location>
</feature>
<sequence>MPIYEYRCMDCRKKFDLLRPMSQSTEPAECPTCKGQARRIASTFMAKGSGGQSIGGGGGCSSCSSSSCGSCH</sequence>
<feature type="compositionally biased region" description="Low complexity" evidence="1">
    <location>
        <begin position="61"/>
        <end position="72"/>
    </location>
</feature>
<dbReference type="RefSeq" id="WP_058438372.1">
    <property type="nucleotide sequence ID" value="NZ_KQ758903.1"/>
</dbReference>
<name>A0A0W0GGI8_9CHLR</name>
<dbReference type="PANTHER" id="PTHR34404">
    <property type="entry name" value="REGULATORY PROTEIN, FMDB FAMILY"/>
    <property type="match status" value="1"/>
</dbReference>
<protein>
    <submittedName>
        <fullName evidence="3">Putative regulatory protein, FmdB family</fullName>
    </submittedName>
</protein>
<dbReference type="STRING" id="1217799.DEALK_05040"/>
<dbReference type="EMBL" id="LFDV01000002">
    <property type="protein sequence ID" value="KTB47659.1"/>
    <property type="molecule type" value="Genomic_DNA"/>
</dbReference>
<accession>A0A0W0GGI8</accession>
<dbReference type="Proteomes" id="UP000053947">
    <property type="component" value="Unassembled WGS sequence"/>
</dbReference>
<gene>
    <name evidence="3" type="ORF">DEALK_05040</name>
</gene>
<keyword evidence="4" id="KW-1185">Reference proteome</keyword>
<dbReference type="PANTHER" id="PTHR34404:SF3">
    <property type="entry name" value="REGULATORY PROTEIN, FMDB FAMILY"/>
    <property type="match status" value="1"/>
</dbReference>
<dbReference type="Pfam" id="PF09723">
    <property type="entry name" value="Zn_ribbon_8"/>
    <property type="match status" value="1"/>
</dbReference>
<organism evidence="3 4">
    <name type="scientific">Dehalogenimonas alkenigignens</name>
    <dbReference type="NCBI Taxonomy" id="1217799"/>
    <lineage>
        <taxon>Bacteria</taxon>
        <taxon>Bacillati</taxon>
        <taxon>Chloroflexota</taxon>
        <taxon>Dehalococcoidia</taxon>
        <taxon>Dehalococcoidales</taxon>
        <taxon>Dehalococcoidaceae</taxon>
        <taxon>Dehalogenimonas</taxon>
    </lineage>
</organism>
<dbReference type="InterPro" id="IPR013429">
    <property type="entry name" value="Regulatory_FmdB_Zinc_ribbon"/>
</dbReference>
<feature type="domain" description="Putative regulatory protein FmdB zinc ribbon" evidence="2">
    <location>
        <begin position="1"/>
        <end position="42"/>
    </location>
</feature>
<proteinExistence type="predicted"/>
<dbReference type="OrthoDB" id="9813321at2"/>
<feature type="compositionally biased region" description="Gly residues" evidence="1">
    <location>
        <begin position="49"/>
        <end position="60"/>
    </location>
</feature>
<dbReference type="PATRIC" id="fig|1217799.6.peg.520"/>
<dbReference type="AlphaFoldDB" id="A0A0W0GGI8"/>
<comment type="caution">
    <text evidence="3">The sequence shown here is derived from an EMBL/GenBank/DDBJ whole genome shotgun (WGS) entry which is preliminary data.</text>
</comment>
<dbReference type="NCBIfam" id="TIGR02605">
    <property type="entry name" value="CxxC_CxxC_SSSS"/>
    <property type="match status" value="1"/>
</dbReference>
<evidence type="ECO:0000313" key="3">
    <source>
        <dbReference type="EMBL" id="KTB47659.1"/>
    </source>
</evidence>
<evidence type="ECO:0000259" key="2">
    <source>
        <dbReference type="SMART" id="SM00834"/>
    </source>
</evidence>
<evidence type="ECO:0000256" key="1">
    <source>
        <dbReference type="SAM" id="MobiDB-lite"/>
    </source>
</evidence>